<reference evidence="1" key="1">
    <citation type="submission" date="2018-02" db="EMBL/GenBank/DDBJ databases">
        <title>Rhizophora mucronata_Transcriptome.</title>
        <authorList>
            <person name="Meera S.P."/>
            <person name="Sreeshan A."/>
            <person name="Augustine A."/>
        </authorList>
    </citation>
    <scope>NUCLEOTIDE SEQUENCE</scope>
    <source>
        <tissue evidence="1">Leaf</tissue>
    </source>
</reference>
<dbReference type="EMBL" id="GGEC01088455">
    <property type="protein sequence ID" value="MBX68939.1"/>
    <property type="molecule type" value="Transcribed_RNA"/>
</dbReference>
<accession>A0A2P2QPJ0</accession>
<proteinExistence type="predicted"/>
<evidence type="ECO:0000313" key="1">
    <source>
        <dbReference type="EMBL" id="MBX68939.1"/>
    </source>
</evidence>
<name>A0A2P2QPJ0_RHIMU</name>
<dbReference type="AlphaFoldDB" id="A0A2P2QPJ0"/>
<dbReference type="PROSITE" id="PS51257">
    <property type="entry name" value="PROKAR_LIPOPROTEIN"/>
    <property type="match status" value="1"/>
</dbReference>
<protein>
    <submittedName>
        <fullName evidence="1">Uncharacterized protein</fullName>
    </submittedName>
</protein>
<organism evidence="1">
    <name type="scientific">Rhizophora mucronata</name>
    <name type="common">Asiatic mangrove</name>
    <dbReference type="NCBI Taxonomy" id="61149"/>
    <lineage>
        <taxon>Eukaryota</taxon>
        <taxon>Viridiplantae</taxon>
        <taxon>Streptophyta</taxon>
        <taxon>Embryophyta</taxon>
        <taxon>Tracheophyta</taxon>
        <taxon>Spermatophyta</taxon>
        <taxon>Magnoliopsida</taxon>
        <taxon>eudicotyledons</taxon>
        <taxon>Gunneridae</taxon>
        <taxon>Pentapetalae</taxon>
        <taxon>rosids</taxon>
        <taxon>fabids</taxon>
        <taxon>Malpighiales</taxon>
        <taxon>Rhizophoraceae</taxon>
        <taxon>Rhizophora</taxon>
    </lineage>
</organism>
<sequence length="57" mass="6244">MRYPHNFKIFLSNQLGKNKHKACPPAAGIQSCFCWRSADSLAKTAAATSTTTQDSNQ</sequence>